<accession>A0A8S4BHT2</accession>
<keyword evidence="1" id="KW-0812">Transmembrane</keyword>
<feature type="transmembrane region" description="Helical" evidence="1">
    <location>
        <begin position="166"/>
        <end position="187"/>
    </location>
</feature>
<proteinExistence type="predicted"/>
<dbReference type="AlphaFoldDB" id="A0A8S4BHT2"/>
<keyword evidence="1" id="KW-0472">Membrane</keyword>
<keyword evidence="3" id="KW-1185">Reference proteome</keyword>
<feature type="transmembrane region" description="Helical" evidence="1">
    <location>
        <begin position="128"/>
        <end position="146"/>
    </location>
</feature>
<feature type="transmembrane region" description="Helical" evidence="1">
    <location>
        <begin position="193"/>
        <end position="215"/>
    </location>
</feature>
<dbReference type="Proteomes" id="UP000677803">
    <property type="component" value="Unassembled WGS sequence"/>
</dbReference>
<gene>
    <name evidence="2" type="ORF">MMEN_LOCUS14572</name>
</gene>
<evidence type="ECO:0000256" key="1">
    <source>
        <dbReference type="SAM" id="Phobius"/>
    </source>
</evidence>
<name>A0A8S4BHT2_9TELE</name>
<evidence type="ECO:0000313" key="3">
    <source>
        <dbReference type="Proteomes" id="UP000677803"/>
    </source>
</evidence>
<dbReference type="EMBL" id="CAJRST010022223">
    <property type="protein sequence ID" value="CAG5957613.1"/>
    <property type="molecule type" value="Genomic_DNA"/>
</dbReference>
<organism evidence="2 3">
    <name type="scientific">Menidia menidia</name>
    <name type="common">Atlantic silverside</name>
    <dbReference type="NCBI Taxonomy" id="238744"/>
    <lineage>
        <taxon>Eukaryota</taxon>
        <taxon>Metazoa</taxon>
        <taxon>Chordata</taxon>
        <taxon>Craniata</taxon>
        <taxon>Vertebrata</taxon>
        <taxon>Euteleostomi</taxon>
        <taxon>Actinopterygii</taxon>
        <taxon>Neopterygii</taxon>
        <taxon>Teleostei</taxon>
        <taxon>Neoteleostei</taxon>
        <taxon>Acanthomorphata</taxon>
        <taxon>Ovalentaria</taxon>
        <taxon>Atherinomorphae</taxon>
        <taxon>Atheriniformes</taxon>
        <taxon>Atherinopsidae</taxon>
        <taxon>Menidiinae</taxon>
        <taxon>Menidia</taxon>
    </lineage>
</organism>
<protein>
    <submittedName>
        <fullName evidence="2">(Atlantic silverside) hypothetical protein</fullName>
    </submittedName>
</protein>
<sequence length="240" mass="26236">MLDHDGNQKVTYMIQCDFWPRVLQVFLPFDMALNVLLGKSSSHMGFLLPTLYRLQDKQKKSRNSQTGELKRYPTCPSTATAGMALLHYFRKNKRLSLKVNRSSPTFAACERRLSLMMRSGFLESSCNAVASSGVMFGLMGLTWKSLSRKSRRSGRSPGRRPSTAPFAARSALLLAVALAAPLTALLAAPLLVALLLAAPLLAAPLLVVPLTAALFSPQVVLLPPRVLLPLCVDLLELSRC</sequence>
<comment type="caution">
    <text evidence="2">The sequence shown here is derived from an EMBL/GenBank/DDBJ whole genome shotgun (WGS) entry which is preliminary data.</text>
</comment>
<dbReference type="OrthoDB" id="8772022at2759"/>
<reference evidence="2" key="1">
    <citation type="submission" date="2021-05" db="EMBL/GenBank/DDBJ databases">
        <authorList>
            <person name="Tigano A."/>
        </authorList>
    </citation>
    <scope>NUCLEOTIDE SEQUENCE</scope>
</reference>
<evidence type="ECO:0000313" key="2">
    <source>
        <dbReference type="EMBL" id="CAG5957613.1"/>
    </source>
</evidence>
<keyword evidence="1" id="KW-1133">Transmembrane helix</keyword>